<keyword evidence="4" id="KW-1185">Reference proteome</keyword>
<dbReference type="KEGG" id="aup:AsAng_0064880"/>
<dbReference type="Pfam" id="PF19408">
    <property type="entry name" value="PKD_6"/>
    <property type="match status" value="1"/>
</dbReference>
<feature type="domain" description="Ig-like" evidence="1">
    <location>
        <begin position="295"/>
        <end position="371"/>
    </location>
</feature>
<name>A0A915YM21_9BACT</name>
<dbReference type="Proteomes" id="UP001060919">
    <property type="component" value="Plasmid pAUEb"/>
</dbReference>
<keyword evidence="3" id="KW-0614">Plasmid</keyword>
<feature type="domain" description="PKD-like" evidence="2">
    <location>
        <begin position="463"/>
        <end position="538"/>
    </location>
</feature>
<dbReference type="Gene3D" id="2.60.40.10">
    <property type="entry name" value="Immunoglobulins"/>
    <property type="match status" value="2"/>
</dbReference>
<gene>
    <name evidence="3" type="ORF">AsAng_0064880</name>
</gene>
<dbReference type="InterPro" id="IPR044023">
    <property type="entry name" value="Ig_7"/>
</dbReference>
<evidence type="ECO:0000313" key="4">
    <source>
        <dbReference type="Proteomes" id="UP001060919"/>
    </source>
</evidence>
<proteinExistence type="predicted"/>
<geneLocation type="plasmid" evidence="3 4">
    <name>pAUEb</name>
</geneLocation>
<dbReference type="AlphaFoldDB" id="A0A915YM21"/>
<dbReference type="RefSeq" id="WP_264793688.1">
    <property type="nucleotide sequence ID" value="NZ_AP026869.1"/>
</dbReference>
<feature type="domain" description="Ig-like" evidence="1">
    <location>
        <begin position="205"/>
        <end position="289"/>
    </location>
</feature>
<evidence type="ECO:0000259" key="1">
    <source>
        <dbReference type="Pfam" id="PF19081"/>
    </source>
</evidence>
<organism evidence="3 4">
    <name type="scientific">Aureispira anguillae</name>
    <dbReference type="NCBI Taxonomy" id="2864201"/>
    <lineage>
        <taxon>Bacteria</taxon>
        <taxon>Pseudomonadati</taxon>
        <taxon>Bacteroidota</taxon>
        <taxon>Saprospiria</taxon>
        <taxon>Saprospirales</taxon>
        <taxon>Saprospiraceae</taxon>
        <taxon>Aureispira</taxon>
    </lineage>
</organism>
<protein>
    <submittedName>
        <fullName evidence="3">Gliding motility-associated C-terminal domain-containing protein</fullName>
    </submittedName>
</protein>
<evidence type="ECO:0000259" key="2">
    <source>
        <dbReference type="Pfam" id="PF19408"/>
    </source>
</evidence>
<reference evidence="3" key="1">
    <citation type="submission" date="2022-09" db="EMBL/GenBank/DDBJ databases">
        <title>Aureispira anguillicida sp. nov., isolated from Leptocephalus of Japanese eel Anguilla japonica.</title>
        <authorList>
            <person name="Yuasa K."/>
            <person name="Mekata T."/>
            <person name="Ikunari K."/>
        </authorList>
    </citation>
    <scope>NUCLEOTIDE SEQUENCE</scope>
    <source>
        <strain evidence="3">EL160426</strain>
        <plasmid evidence="3">pAUEb</plasmid>
    </source>
</reference>
<feature type="domain" description="Ig-like" evidence="1">
    <location>
        <begin position="112"/>
        <end position="198"/>
    </location>
</feature>
<evidence type="ECO:0000313" key="3">
    <source>
        <dbReference type="EMBL" id="BDS15704.1"/>
    </source>
</evidence>
<accession>A0A915YM21</accession>
<dbReference type="NCBIfam" id="TIGR04131">
    <property type="entry name" value="Bac_Flav_CTERM"/>
    <property type="match status" value="1"/>
</dbReference>
<dbReference type="EMBL" id="AP026869">
    <property type="protein sequence ID" value="BDS15704.1"/>
    <property type="molecule type" value="Genomic_DNA"/>
</dbReference>
<dbReference type="InterPro" id="IPR045829">
    <property type="entry name" value="PKD_6"/>
</dbReference>
<dbReference type="InterPro" id="IPR013783">
    <property type="entry name" value="Ig-like_fold"/>
</dbReference>
<dbReference type="InterPro" id="IPR026341">
    <property type="entry name" value="T9SS_type_B"/>
</dbReference>
<dbReference type="Pfam" id="PF19081">
    <property type="entry name" value="Ig_7"/>
    <property type="match status" value="3"/>
</dbReference>
<sequence>MYHQIAFAQPCNLSTITPGLTYNSSNTLCEGNDIEFTIVIPNLPGGCIVDEYHLGTPNGIVYPIAPTYTVQNAPSGDYDATFTIVDDGSLTCPCTGNVSVPSSNVITINEIPSAPQITGNTTACVGEQVFLDAQTIISSNNYQFYWYGTVTGTPLTPSGPVLYQGQQFNTPPIMNSGVSYYVTVKDGVCESPATQHTIIPVSVTAPVLALSNPVTACTGQSVQLGINATLLDSNEVAHWFADAGGNNLLHVGNVFNTPPLVTATTFYVRIVNYIHDCRSSIVAANTISIQNIPSPVAPTVINDCLGKRATLTGTPQQLNGALQWYDDLNGQPNYLLSLGNIFVTDTLLGTQTYYVQEVTPDGCMSPVTPISLVANALPTVPSIVSNTPICEGDNLTLGLGSSALGVNTSWTGPNSFQSNFQQDTIYNVNIVQHQGNYILSAQDNLTGCIDNDTLSVFIHPQPMTPTIIGDFDQCIGDSLILTATPIGNASYTWSYPNSTTTSSTNTLSFVVDSTHQGIVSVIAIVNTCSSEVATQNITVYTPPVAVAISNSPICLGDPLLLDATALNGATYYWVSNNAYTSTEQSNTIHNLDQGQSTYIVAVSKNGCTSFDTIQVMVNGLPSVGQFFVPNPYIVCEGETVNLTSNISTVFVGSWTGPNGFNSESVDTTISATISSIHTGNYNFNVQENGTGCSNDTLISVLVLPKPVSPTLATSSPVCAGEVLDLFVQGANANTTYTWTDPQGNTFLGADTLISSATNTDAGIYKVIASKNGCTSESSSMNIEVHSLPVLSISSDTTIEEGESLMLRALGASFYEWKSSASVINILNPYSAVTELSPVDLNGQLSPNIFPIELEGTNALGCSNTDTLYLTVKKRSGVMVYNTFTPNGDGVNETFSIDFIQNLDDHFVQIFDKSGVIVWQTSDYSFNEWDGTYQGSAQKAPTGAYYYYIKSDTFEQKGGIMLLRNKS</sequence>
<dbReference type="Pfam" id="PF13585">
    <property type="entry name" value="CHU_C"/>
    <property type="match status" value="1"/>
</dbReference>